<reference evidence="13 14" key="1">
    <citation type="journal article" date="2023" name="IMA Fungus">
        <title>Comparative genomic study of the Penicillium genus elucidates a diverse pangenome and 15 lateral gene transfer events.</title>
        <authorList>
            <person name="Petersen C."/>
            <person name="Sorensen T."/>
            <person name="Nielsen M.R."/>
            <person name="Sondergaard T.E."/>
            <person name="Sorensen J.L."/>
            <person name="Fitzpatrick D.A."/>
            <person name="Frisvad J.C."/>
            <person name="Nielsen K.L."/>
        </authorList>
    </citation>
    <scope>NUCLEOTIDE SEQUENCE [LARGE SCALE GENOMIC DNA]</scope>
    <source>
        <strain evidence="13 14">IBT 35679</strain>
    </source>
</reference>
<evidence type="ECO:0000256" key="5">
    <source>
        <dbReference type="ARBA" id="ARBA00023159"/>
    </source>
</evidence>
<evidence type="ECO:0000256" key="11">
    <source>
        <dbReference type="SAM" id="MobiDB-lite"/>
    </source>
</evidence>
<evidence type="ECO:0000256" key="4">
    <source>
        <dbReference type="ARBA" id="ARBA00023125"/>
    </source>
</evidence>
<evidence type="ECO:0000256" key="9">
    <source>
        <dbReference type="ARBA" id="ARBA00040261"/>
    </source>
</evidence>
<dbReference type="CDD" id="cd12148">
    <property type="entry name" value="fungal_TF_MHR"/>
    <property type="match status" value="1"/>
</dbReference>
<dbReference type="InterPro" id="IPR001138">
    <property type="entry name" value="Zn2Cys6_DnaBD"/>
</dbReference>
<evidence type="ECO:0000256" key="6">
    <source>
        <dbReference type="ARBA" id="ARBA00023163"/>
    </source>
</evidence>
<dbReference type="Pfam" id="PF04082">
    <property type="entry name" value="Fungal_trans"/>
    <property type="match status" value="1"/>
</dbReference>
<keyword evidence="2" id="KW-0862">Zinc</keyword>
<dbReference type="SUPFAM" id="SSF57701">
    <property type="entry name" value="Zn2/Cys6 DNA-binding domain"/>
    <property type="match status" value="1"/>
</dbReference>
<evidence type="ECO:0000256" key="10">
    <source>
        <dbReference type="ARBA" id="ARBA00041954"/>
    </source>
</evidence>
<dbReference type="CDD" id="cd00067">
    <property type="entry name" value="GAL4"/>
    <property type="match status" value="1"/>
</dbReference>
<dbReference type="InterPro" id="IPR007219">
    <property type="entry name" value="XnlR_reg_dom"/>
</dbReference>
<dbReference type="InterPro" id="IPR036864">
    <property type="entry name" value="Zn2-C6_fun-type_DNA-bd_sf"/>
</dbReference>
<dbReference type="PANTHER" id="PTHR47663">
    <property type="entry name" value="XYLANOLYTIC TRANSCRIPTIONAL ACTIVATOR XLNR-RELATED"/>
    <property type="match status" value="1"/>
</dbReference>
<dbReference type="AlphaFoldDB" id="A0AAD6GK19"/>
<gene>
    <name evidence="13" type="ORF">N7494_002591</name>
</gene>
<accession>A0AAD6GK19</accession>
<feature type="region of interest" description="Disordered" evidence="11">
    <location>
        <begin position="69"/>
        <end position="89"/>
    </location>
</feature>
<proteinExistence type="inferred from homology"/>
<dbReference type="GO" id="GO:0000981">
    <property type="term" value="F:DNA-binding transcription factor activity, RNA polymerase II-specific"/>
    <property type="evidence" value="ECO:0007669"/>
    <property type="project" value="InterPro"/>
</dbReference>
<evidence type="ECO:0000259" key="12">
    <source>
        <dbReference type="PROSITE" id="PS00463"/>
    </source>
</evidence>
<keyword evidence="14" id="KW-1185">Reference proteome</keyword>
<organism evidence="13 14">
    <name type="scientific">Penicillium frequentans</name>
    <dbReference type="NCBI Taxonomy" id="3151616"/>
    <lineage>
        <taxon>Eukaryota</taxon>
        <taxon>Fungi</taxon>
        <taxon>Dikarya</taxon>
        <taxon>Ascomycota</taxon>
        <taxon>Pezizomycotina</taxon>
        <taxon>Eurotiomycetes</taxon>
        <taxon>Eurotiomycetidae</taxon>
        <taxon>Eurotiales</taxon>
        <taxon>Aspergillaceae</taxon>
        <taxon>Penicillium</taxon>
    </lineage>
</organism>
<evidence type="ECO:0000256" key="3">
    <source>
        <dbReference type="ARBA" id="ARBA00023015"/>
    </source>
</evidence>
<evidence type="ECO:0000256" key="8">
    <source>
        <dbReference type="ARBA" id="ARBA00037990"/>
    </source>
</evidence>
<dbReference type="EMBL" id="JAQIZZ010000002">
    <property type="protein sequence ID" value="KAJ5553213.1"/>
    <property type="molecule type" value="Genomic_DNA"/>
</dbReference>
<protein>
    <recommendedName>
        <fullName evidence="9">Xylanolytic transcriptional activator xlnR</fullName>
    </recommendedName>
    <alternativeName>
        <fullName evidence="10">Xylanase regulator</fullName>
    </alternativeName>
</protein>
<name>A0AAD6GK19_9EURO</name>
<keyword evidence="5" id="KW-0010">Activator</keyword>
<dbReference type="GO" id="GO:0008270">
    <property type="term" value="F:zinc ion binding"/>
    <property type="evidence" value="ECO:0007669"/>
    <property type="project" value="InterPro"/>
</dbReference>
<feature type="domain" description="Zn(2)-C6 fungal-type" evidence="12">
    <location>
        <begin position="37"/>
        <end position="65"/>
    </location>
</feature>
<evidence type="ECO:0000313" key="13">
    <source>
        <dbReference type="EMBL" id="KAJ5553213.1"/>
    </source>
</evidence>
<sequence>MIDVLAVPHAASLSFPNTSPLPSNGNAYTMDKRTESACDQCHGHKLKCSPQPQGCVRCKRLRIRCTSDRPIKKRGRKSTRKETPLSPTVPSDALDYPVLDCLHDLSILKPDKEHARNSTIHLTRYEACRLLEHFFTSPNQEFHALLIRRERLLNQRAPRPTEPTLLLSLLCVACFMPSDESSALPESTSKERAALGRYLFDKLSHYFHPRTLPGANHVFDDALTAFIMTSISPSEQSVESSLHYWLAFLKFIVQELQLYKDSPILSEDDREERRRLWWASYIIDRHVALSFNERPHIPDQECQLLPTPSPDAVWVLPGPLLRSPEINFQGTMLGYRVKSLDMLGIYLPLSKILGEILEHRFLCEHPTFNKNEKFLAEIKSNILQNLEQWFNSFIGLAGPDFYTIATPECTLPPPPNIPKVAYYGLHMYHCMFVLLHGPMDIVRMYKDHAWQASSDFIIAGEHAVACANVARYILQVDPRLCLMYRFFGTYFLQSSFIFLILARKLGRQSDELIMRNCAINLQVLDKFVATTNMDYQHTFAKFIRRALSYNMGQPSSEDDIHLDNPLAESLDPESLPYRWIPGYRGATGWSDE</sequence>
<dbReference type="SMART" id="SM00066">
    <property type="entry name" value="GAL4"/>
    <property type="match status" value="1"/>
</dbReference>
<evidence type="ECO:0000256" key="2">
    <source>
        <dbReference type="ARBA" id="ARBA00022833"/>
    </source>
</evidence>
<dbReference type="InterPro" id="IPR051439">
    <property type="entry name" value="XlnR/Xlr1"/>
</dbReference>
<dbReference type="Proteomes" id="UP001220324">
    <property type="component" value="Unassembled WGS sequence"/>
</dbReference>
<dbReference type="PROSITE" id="PS00463">
    <property type="entry name" value="ZN2_CY6_FUNGAL_1"/>
    <property type="match status" value="1"/>
</dbReference>
<evidence type="ECO:0000256" key="1">
    <source>
        <dbReference type="ARBA" id="ARBA00022723"/>
    </source>
</evidence>
<dbReference type="GO" id="GO:0003677">
    <property type="term" value="F:DNA binding"/>
    <property type="evidence" value="ECO:0007669"/>
    <property type="project" value="UniProtKB-KW"/>
</dbReference>
<evidence type="ECO:0000256" key="7">
    <source>
        <dbReference type="ARBA" id="ARBA00023242"/>
    </source>
</evidence>
<evidence type="ECO:0000313" key="14">
    <source>
        <dbReference type="Proteomes" id="UP001220324"/>
    </source>
</evidence>
<keyword evidence="4" id="KW-0238">DNA-binding</keyword>
<keyword evidence="6" id="KW-0804">Transcription</keyword>
<comment type="caution">
    <text evidence="13">The sequence shown here is derived from an EMBL/GenBank/DDBJ whole genome shotgun (WGS) entry which is preliminary data.</text>
</comment>
<dbReference type="SMART" id="SM00906">
    <property type="entry name" value="Fungal_trans"/>
    <property type="match status" value="1"/>
</dbReference>
<keyword evidence="1" id="KW-0479">Metal-binding</keyword>
<dbReference type="Gene3D" id="4.10.240.10">
    <property type="entry name" value="Zn(2)-C6 fungal-type DNA-binding domain"/>
    <property type="match status" value="1"/>
</dbReference>
<dbReference type="GO" id="GO:0006351">
    <property type="term" value="P:DNA-templated transcription"/>
    <property type="evidence" value="ECO:0007669"/>
    <property type="project" value="InterPro"/>
</dbReference>
<dbReference type="PANTHER" id="PTHR47663:SF1">
    <property type="entry name" value="XYLANOLYTIC TRANSCRIPTIONAL ACTIVATOR XLNR-RELATED"/>
    <property type="match status" value="1"/>
</dbReference>
<keyword evidence="7" id="KW-0539">Nucleus</keyword>
<keyword evidence="3" id="KW-0805">Transcription regulation</keyword>
<comment type="similarity">
    <text evidence="8">Belongs to the xlnR/xlr1 family.</text>
</comment>